<feature type="compositionally biased region" description="Pro residues" evidence="3">
    <location>
        <begin position="498"/>
        <end position="512"/>
    </location>
</feature>
<evidence type="ECO:0000256" key="2">
    <source>
        <dbReference type="ARBA" id="ARBA00023002"/>
    </source>
</evidence>
<dbReference type="InterPro" id="IPR016208">
    <property type="entry name" value="Ald_Oxase/xanthine_DH-like"/>
</dbReference>
<dbReference type="Pfam" id="PF01315">
    <property type="entry name" value="Ald_Xan_dh_C"/>
    <property type="match status" value="1"/>
</dbReference>
<keyword evidence="1" id="KW-0500">Molybdenum</keyword>
<dbReference type="EMBL" id="CP017637">
    <property type="protein sequence ID" value="APG13207.1"/>
    <property type="molecule type" value="Genomic_DNA"/>
</dbReference>
<dbReference type="InterPro" id="IPR000674">
    <property type="entry name" value="Ald_Oxase/Xan_DH_a/b"/>
</dbReference>
<dbReference type="GO" id="GO:0016491">
    <property type="term" value="F:oxidoreductase activity"/>
    <property type="evidence" value="ECO:0007669"/>
    <property type="project" value="UniProtKB-KW"/>
</dbReference>
<name>A0A1L3FIQ6_BRAJP</name>
<evidence type="ECO:0000313" key="5">
    <source>
        <dbReference type="EMBL" id="APG13207.1"/>
    </source>
</evidence>
<dbReference type="SMART" id="SM01008">
    <property type="entry name" value="Ald_Xan_dh_C"/>
    <property type="match status" value="1"/>
</dbReference>
<dbReference type="SUPFAM" id="SSF54665">
    <property type="entry name" value="CO dehydrogenase molybdoprotein N-domain-like"/>
    <property type="match status" value="1"/>
</dbReference>
<feature type="compositionally biased region" description="Basic and acidic residues" evidence="3">
    <location>
        <begin position="446"/>
        <end position="457"/>
    </location>
</feature>
<dbReference type="PANTHER" id="PTHR11908:SF132">
    <property type="entry name" value="ALDEHYDE OXIDASE 1-RELATED"/>
    <property type="match status" value="1"/>
</dbReference>
<evidence type="ECO:0000256" key="3">
    <source>
        <dbReference type="SAM" id="MobiDB-lite"/>
    </source>
</evidence>
<feature type="domain" description="Aldehyde oxidase/xanthine dehydrogenase a/b hammerhead" evidence="4">
    <location>
        <begin position="34"/>
        <end position="145"/>
    </location>
</feature>
<proteinExistence type="predicted"/>
<dbReference type="InterPro" id="IPR037165">
    <property type="entry name" value="AldOxase/xan_DH_Mopterin-bd_sf"/>
</dbReference>
<dbReference type="AlphaFoldDB" id="A0A1L3FIQ6"/>
<dbReference type="Gene3D" id="3.90.1170.50">
    <property type="entry name" value="Aldehyde oxidase/xanthine dehydrogenase, a/b hammerhead"/>
    <property type="match status" value="1"/>
</dbReference>
<sequence>MLELRKDIFADERDDNLKEIGKGTQRQDMLGHVTGTSSYFNDHKLQGMLHLKVVRSTQAHARLRHIDTTEAERSSGVRRIIRGADVPRNLNTLLSLINFGKDDEPTLAADKVRYKGEPVVAIVADSEREAFEAIAKVRIDYEPLPVVLDVEDALKAGAPVVNETYPKNAFIYHDVHDHQKLRFGDADAALATADHVLEQRYQMSPIEHAPTETNGAIAAPDTNGRYVVYTSTQALFFSVDTCAKILDLPSNTFHFIGGTVGGGFGGKVDTLTEPLAILGAILTGRPVRYVFGREEEMQYGPPRGAERIYIKDGVMRDGRVIARKIRAYFDSGAYTRLSSYAAVKCAAHLPGPYTIPNVYGDVYCVFTNRTPATAMRGFGVTAMDFAIECQMDKLANLVGMDPMEFRILNAYRDGDMKAHRREAKNTALIECVQVAAEKAKWPIREEFKRASSRKDGGGSRAVIPPTPTDSRSRPAAPVQQRTSYDRLPPTVTREPPREPPPPAPSPPPPRPAAPSHGAPRFSSVFGTRRR</sequence>
<dbReference type="Pfam" id="PF02738">
    <property type="entry name" value="MoCoBD_1"/>
    <property type="match status" value="1"/>
</dbReference>
<gene>
    <name evidence="5" type="ORF">BKD09_33155</name>
</gene>
<dbReference type="Gene3D" id="3.30.365.10">
    <property type="entry name" value="Aldehyde oxidase/xanthine dehydrogenase, molybdopterin binding domain"/>
    <property type="match status" value="3"/>
</dbReference>
<dbReference type="InterPro" id="IPR008274">
    <property type="entry name" value="AldOxase/xan_DH_MoCoBD1"/>
</dbReference>
<feature type="region of interest" description="Disordered" evidence="3">
    <location>
        <begin position="446"/>
        <end position="530"/>
    </location>
</feature>
<dbReference type="GO" id="GO:0005506">
    <property type="term" value="F:iron ion binding"/>
    <property type="evidence" value="ECO:0007669"/>
    <property type="project" value="InterPro"/>
</dbReference>
<dbReference type="PANTHER" id="PTHR11908">
    <property type="entry name" value="XANTHINE DEHYDROGENASE"/>
    <property type="match status" value="1"/>
</dbReference>
<evidence type="ECO:0000259" key="4">
    <source>
        <dbReference type="SMART" id="SM01008"/>
    </source>
</evidence>
<accession>A0A1L3FIQ6</accession>
<protein>
    <submittedName>
        <fullName evidence="5">Dehydrogenase</fullName>
    </submittedName>
</protein>
<dbReference type="InterPro" id="IPR036856">
    <property type="entry name" value="Ald_Oxase/Xan_DH_a/b_sf"/>
</dbReference>
<dbReference type="Proteomes" id="UP000181962">
    <property type="component" value="Chromosome"/>
</dbReference>
<reference evidence="5 6" key="1">
    <citation type="submission" date="2016-11" db="EMBL/GenBank/DDBJ databases">
        <title>Complete Genome Sequence of Bradyrhizobium sp. strain J5, an isolated from soybean nodule in Hokkaido.</title>
        <authorList>
            <person name="Kanehara K."/>
        </authorList>
    </citation>
    <scope>NUCLEOTIDE SEQUENCE [LARGE SCALE GENOMIC DNA]</scope>
    <source>
        <strain evidence="5 6">J5</strain>
    </source>
</reference>
<evidence type="ECO:0000256" key="1">
    <source>
        <dbReference type="ARBA" id="ARBA00022505"/>
    </source>
</evidence>
<organism evidence="5 6">
    <name type="scientific">Bradyrhizobium japonicum</name>
    <dbReference type="NCBI Taxonomy" id="375"/>
    <lineage>
        <taxon>Bacteria</taxon>
        <taxon>Pseudomonadati</taxon>
        <taxon>Pseudomonadota</taxon>
        <taxon>Alphaproteobacteria</taxon>
        <taxon>Hyphomicrobiales</taxon>
        <taxon>Nitrobacteraceae</taxon>
        <taxon>Bradyrhizobium</taxon>
    </lineage>
</organism>
<dbReference type="RefSeq" id="WP_071915376.1">
    <property type="nucleotide sequence ID" value="NZ_CP017637.1"/>
</dbReference>
<dbReference type="SUPFAM" id="SSF56003">
    <property type="entry name" value="Molybdenum cofactor-binding domain"/>
    <property type="match status" value="1"/>
</dbReference>
<keyword evidence="2" id="KW-0560">Oxidoreductase</keyword>
<dbReference type="OrthoDB" id="9763985at2"/>
<evidence type="ECO:0000313" key="6">
    <source>
        <dbReference type="Proteomes" id="UP000181962"/>
    </source>
</evidence>